<dbReference type="AlphaFoldDB" id="A0A7X5KNR5"/>
<dbReference type="RefSeq" id="WP_162369732.1">
    <property type="nucleotide sequence ID" value="NZ_JAAEEH010000008.1"/>
</dbReference>
<reference evidence="2 3" key="1">
    <citation type="submission" date="2020-01" db="EMBL/GenBank/DDBJ databases">
        <title>Anaeroalcalibacter tamaniensis gen. nov., sp. nov., moderately halophilic strictly anaerobic fermenter bacterium from mud volcano of Taman peninsula.</title>
        <authorList>
            <person name="Frolova A."/>
            <person name="Merkel A.Y."/>
            <person name="Slobodkin A.I."/>
        </authorList>
    </citation>
    <scope>NUCLEOTIDE SEQUENCE [LARGE SCALE GENOMIC DNA]</scope>
    <source>
        <strain evidence="2 3">F-3ap</strain>
    </source>
</reference>
<organism evidence="2 3">
    <name type="scientific">Anaerotalea alkaliphila</name>
    <dbReference type="NCBI Taxonomy" id="2662126"/>
    <lineage>
        <taxon>Bacteria</taxon>
        <taxon>Bacillati</taxon>
        <taxon>Bacillota</taxon>
        <taxon>Clostridia</taxon>
        <taxon>Eubacteriales</taxon>
        <taxon>Anaerotalea</taxon>
    </lineage>
</organism>
<name>A0A7X5KNR5_9FIRM</name>
<dbReference type="Gene3D" id="3.90.230.10">
    <property type="entry name" value="Creatinase/methionine aminopeptidase superfamily"/>
    <property type="match status" value="1"/>
</dbReference>
<dbReference type="SUPFAM" id="SSF53092">
    <property type="entry name" value="Creatinase/prolidase N-terminal domain"/>
    <property type="match status" value="1"/>
</dbReference>
<dbReference type="InterPro" id="IPR000994">
    <property type="entry name" value="Pept_M24"/>
</dbReference>
<comment type="caution">
    <text evidence="2">The sequence shown here is derived from an EMBL/GenBank/DDBJ whole genome shotgun (WGS) entry which is preliminary data.</text>
</comment>
<proteinExistence type="predicted"/>
<gene>
    <name evidence="2" type="ORF">GXN74_04500</name>
</gene>
<sequence>MERSEDFRHKTGKIREALEAKGYGCVEIRSQDNFSCITGGRGFIGLASTRACASLFITRDQVFLVAENIEADRLMEEQLYGNEEVQVLSYPWYAYREREAIVERIASGCRIASEEDLAPELFRLRTVLSPHDIGNYRKLCRESAEIVESICKNLRMGVSEYALAGRISEAFWSANIEPITLLVAFDRRALRYRHPVMTENRLENYALVSVCGRRKGLVASLTRNVLLRMDREMVLKHQACGMVHTAFIHGLETGRTLEDVFLEGLHQYDVQGWPLEHKEHHQGGLTGYAPRALRAKRGCGHRISANESYAFNPTIQGAKCEETVLLTEAGVEVMTHTGNYTYVDCDVAGKRQAAPTVLVLGQ</sequence>
<accession>A0A7X5KNR5</accession>
<feature type="domain" description="Peptidase M24" evidence="1">
    <location>
        <begin position="136"/>
        <end position="328"/>
    </location>
</feature>
<dbReference type="SUPFAM" id="SSF55920">
    <property type="entry name" value="Creatinase/aminopeptidase"/>
    <property type="match status" value="1"/>
</dbReference>
<dbReference type="InterPro" id="IPR036005">
    <property type="entry name" value="Creatinase/aminopeptidase-like"/>
</dbReference>
<dbReference type="InterPro" id="IPR029149">
    <property type="entry name" value="Creatin/AminoP/Spt16_N"/>
</dbReference>
<evidence type="ECO:0000313" key="3">
    <source>
        <dbReference type="Proteomes" id="UP000461585"/>
    </source>
</evidence>
<evidence type="ECO:0000313" key="2">
    <source>
        <dbReference type="EMBL" id="NDL67007.1"/>
    </source>
</evidence>
<protein>
    <recommendedName>
        <fullName evidence="1">Peptidase M24 domain-containing protein</fullName>
    </recommendedName>
</protein>
<evidence type="ECO:0000259" key="1">
    <source>
        <dbReference type="Pfam" id="PF00557"/>
    </source>
</evidence>
<dbReference type="EMBL" id="JAAEEH010000008">
    <property type="protein sequence ID" value="NDL67007.1"/>
    <property type="molecule type" value="Genomic_DNA"/>
</dbReference>
<dbReference type="PANTHER" id="PTHR46112:SF2">
    <property type="entry name" value="XAA-PRO AMINOPEPTIDASE P-RELATED"/>
    <property type="match status" value="1"/>
</dbReference>
<dbReference type="PANTHER" id="PTHR46112">
    <property type="entry name" value="AMINOPEPTIDASE"/>
    <property type="match status" value="1"/>
</dbReference>
<dbReference type="InterPro" id="IPR050659">
    <property type="entry name" value="Peptidase_M24B"/>
</dbReference>
<dbReference type="Pfam" id="PF00557">
    <property type="entry name" value="Peptidase_M24"/>
    <property type="match status" value="1"/>
</dbReference>
<dbReference type="Proteomes" id="UP000461585">
    <property type="component" value="Unassembled WGS sequence"/>
</dbReference>
<keyword evidence="3" id="KW-1185">Reference proteome</keyword>